<feature type="compositionally biased region" description="Acidic residues" evidence="2">
    <location>
        <begin position="267"/>
        <end position="303"/>
    </location>
</feature>
<dbReference type="EMBL" id="JAHUZN010000007">
    <property type="protein sequence ID" value="KAG8488621.1"/>
    <property type="molecule type" value="Genomic_DNA"/>
</dbReference>
<reference evidence="4 5" key="1">
    <citation type="journal article" date="2021" name="bioRxiv">
        <title>The Gossypium anomalum genome as a resource for cotton improvement and evolutionary analysis of hybrid incompatibility.</title>
        <authorList>
            <person name="Grover C.E."/>
            <person name="Yuan D."/>
            <person name="Arick M.A."/>
            <person name="Miller E.R."/>
            <person name="Hu G."/>
            <person name="Peterson D.G."/>
            <person name="Wendel J.F."/>
            <person name="Udall J.A."/>
        </authorList>
    </citation>
    <scope>NUCLEOTIDE SEQUENCE [LARGE SCALE GENOMIC DNA]</scope>
    <source>
        <strain evidence="4">JFW-Udall</strain>
        <tissue evidence="4">Leaf</tissue>
    </source>
</reference>
<feature type="domain" description="FAF" evidence="3">
    <location>
        <begin position="208"/>
        <end position="260"/>
    </location>
</feature>
<comment type="caution">
    <text evidence="4">The sequence shown here is derived from an EMBL/GenBank/DDBJ whole genome shotgun (WGS) entry which is preliminary data.</text>
</comment>
<evidence type="ECO:0000256" key="2">
    <source>
        <dbReference type="SAM" id="MobiDB-lite"/>
    </source>
</evidence>
<accession>A0A8J5YEC8</accession>
<proteinExistence type="inferred from homology"/>
<evidence type="ECO:0000259" key="3">
    <source>
        <dbReference type="Pfam" id="PF11250"/>
    </source>
</evidence>
<dbReference type="PANTHER" id="PTHR33155">
    <property type="entry name" value="FANTASTIC FOUR-LIKE PROTEIN (DUF3049)"/>
    <property type="match status" value="1"/>
</dbReference>
<gene>
    <name evidence="4" type="ORF">CXB51_016578</name>
</gene>
<name>A0A8J5YEC8_9ROSI</name>
<comment type="similarity">
    <text evidence="1">Belongs to the fantastic four family.</text>
</comment>
<protein>
    <recommendedName>
        <fullName evidence="3">FAF domain-containing protein</fullName>
    </recommendedName>
</protein>
<dbReference type="InterPro" id="IPR021410">
    <property type="entry name" value="FAF"/>
</dbReference>
<dbReference type="AlphaFoldDB" id="A0A8J5YEC8"/>
<sequence length="303" mass="33844">MSFLVSFLSTSPPFYFKPSINFESLCIFFFALEKTTLESPSMAACGSIKHIFENPLPENPTLLESLSSSSSWKPGIKPLDQQPSFTEFFGELHFQENLSVSHSSSTTSSFHTLKVSGSIGVYSHGNGENSSNCHKKSDSFSLNPESLQLCTEELGFESSYGVEEVNNEMNQDWESKKTKAPSPTTKHSTMVNQNGEMKRSSASSGGGFPPPISCIGKSGKPWFCFKSYRQDGRFVLKQVRIPTQEFLHACREDGRLKLQFVQPNDEQVLEDEDFGDDDDDDDLEDEMINGDIDEEDSEQEQVS</sequence>
<dbReference type="InterPro" id="IPR046431">
    <property type="entry name" value="FAF_dom"/>
</dbReference>
<evidence type="ECO:0000256" key="1">
    <source>
        <dbReference type="ARBA" id="ARBA00008690"/>
    </source>
</evidence>
<dbReference type="PANTHER" id="PTHR33155:SF9">
    <property type="entry name" value="FANTASTIC FOUR-LIKE PROTEIN (DUF3049)"/>
    <property type="match status" value="1"/>
</dbReference>
<feature type="region of interest" description="Disordered" evidence="2">
    <location>
        <begin position="263"/>
        <end position="303"/>
    </location>
</feature>
<keyword evidence="5" id="KW-1185">Reference proteome</keyword>
<dbReference type="Proteomes" id="UP000701853">
    <property type="component" value="Chromosome 7"/>
</dbReference>
<evidence type="ECO:0000313" key="5">
    <source>
        <dbReference type="Proteomes" id="UP000701853"/>
    </source>
</evidence>
<dbReference type="Pfam" id="PF11250">
    <property type="entry name" value="FAF"/>
    <property type="match status" value="1"/>
</dbReference>
<evidence type="ECO:0000313" key="4">
    <source>
        <dbReference type="EMBL" id="KAG8488621.1"/>
    </source>
</evidence>
<organism evidence="4 5">
    <name type="scientific">Gossypium anomalum</name>
    <dbReference type="NCBI Taxonomy" id="47600"/>
    <lineage>
        <taxon>Eukaryota</taxon>
        <taxon>Viridiplantae</taxon>
        <taxon>Streptophyta</taxon>
        <taxon>Embryophyta</taxon>
        <taxon>Tracheophyta</taxon>
        <taxon>Spermatophyta</taxon>
        <taxon>Magnoliopsida</taxon>
        <taxon>eudicotyledons</taxon>
        <taxon>Gunneridae</taxon>
        <taxon>Pentapetalae</taxon>
        <taxon>rosids</taxon>
        <taxon>malvids</taxon>
        <taxon>Malvales</taxon>
        <taxon>Malvaceae</taxon>
        <taxon>Malvoideae</taxon>
        <taxon>Gossypium</taxon>
    </lineage>
</organism>
<dbReference type="OrthoDB" id="676808at2759"/>